<feature type="domain" description="GAF" evidence="1">
    <location>
        <begin position="35"/>
        <end position="140"/>
    </location>
</feature>
<protein>
    <recommendedName>
        <fullName evidence="1">GAF domain-containing protein</fullName>
    </recommendedName>
</protein>
<dbReference type="AlphaFoldDB" id="X1T1A9"/>
<reference evidence="2" key="1">
    <citation type="journal article" date="2014" name="Front. Microbiol.">
        <title>High frequency of phylogenetically diverse reductive dehalogenase-homologous genes in deep subseafloor sedimentary metagenomes.</title>
        <authorList>
            <person name="Kawai M."/>
            <person name="Futagami T."/>
            <person name="Toyoda A."/>
            <person name="Takaki Y."/>
            <person name="Nishi S."/>
            <person name="Hori S."/>
            <person name="Arai W."/>
            <person name="Tsubouchi T."/>
            <person name="Morono Y."/>
            <person name="Uchiyama I."/>
            <person name="Ito T."/>
            <person name="Fujiyama A."/>
            <person name="Inagaki F."/>
            <person name="Takami H."/>
        </authorList>
    </citation>
    <scope>NUCLEOTIDE SEQUENCE</scope>
    <source>
        <strain evidence="2">Expedition CK06-06</strain>
    </source>
</reference>
<comment type="caution">
    <text evidence="2">The sequence shown here is derived from an EMBL/GenBank/DDBJ whole genome shotgun (WGS) entry which is preliminary data.</text>
</comment>
<evidence type="ECO:0000259" key="1">
    <source>
        <dbReference type="Pfam" id="PF01590"/>
    </source>
</evidence>
<sequence length="148" mass="17357">MDDLKEILETLRVNKEISRKFFEIEKNILSILNFKDLFERLLTEIQEKFGVPFVWISMIEKSDVATLTQRLASSEILKERLNLTERDSFLRIIKMSTRPLLVNERIERFHTLMPQDQHYPIGSLAIAPLSFEGEIIGSLNQGDYSRTR</sequence>
<dbReference type="Pfam" id="PF01590">
    <property type="entry name" value="GAF"/>
    <property type="match status" value="1"/>
</dbReference>
<dbReference type="EMBL" id="BARW01018449">
    <property type="protein sequence ID" value="GAI99092.1"/>
    <property type="molecule type" value="Genomic_DNA"/>
</dbReference>
<feature type="non-terminal residue" evidence="2">
    <location>
        <position position="148"/>
    </location>
</feature>
<evidence type="ECO:0000313" key="2">
    <source>
        <dbReference type="EMBL" id="GAI99092.1"/>
    </source>
</evidence>
<accession>X1T1A9</accession>
<dbReference type="Gene3D" id="3.30.450.40">
    <property type="match status" value="1"/>
</dbReference>
<dbReference type="InterPro" id="IPR029016">
    <property type="entry name" value="GAF-like_dom_sf"/>
</dbReference>
<name>X1T1A9_9ZZZZ</name>
<dbReference type="SUPFAM" id="SSF55781">
    <property type="entry name" value="GAF domain-like"/>
    <property type="match status" value="1"/>
</dbReference>
<gene>
    <name evidence="2" type="ORF">S12H4_31582</name>
</gene>
<organism evidence="2">
    <name type="scientific">marine sediment metagenome</name>
    <dbReference type="NCBI Taxonomy" id="412755"/>
    <lineage>
        <taxon>unclassified sequences</taxon>
        <taxon>metagenomes</taxon>
        <taxon>ecological metagenomes</taxon>
    </lineage>
</organism>
<dbReference type="InterPro" id="IPR003018">
    <property type="entry name" value="GAF"/>
</dbReference>
<proteinExistence type="predicted"/>